<dbReference type="InterPro" id="IPR044005">
    <property type="entry name" value="DZR_2"/>
</dbReference>
<reference evidence="4 5" key="1">
    <citation type="journal article" date="2016" name="Nat. Commun.">
        <title>Thousands of microbial genomes shed light on interconnected biogeochemical processes in an aquifer system.</title>
        <authorList>
            <person name="Anantharaman K."/>
            <person name="Brown C.T."/>
            <person name="Hug L.A."/>
            <person name="Sharon I."/>
            <person name="Castelle C.J."/>
            <person name="Probst A.J."/>
            <person name="Thomas B.C."/>
            <person name="Singh A."/>
            <person name="Wilkins M.J."/>
            <person name="Karaoz U."/>
            <person name="Brodie E.L."/>
            <person name="Williams K.H."/>
            <person name="Hubbard S.S."/>
            <person name="Banfield J.F."/>
        </authorList>
    </citation>
    <scope>NUCLEOTIDE SEQUENCE [LARGE SCALE GENOMIC DNA]</scope>
</reference>
<dbReference type="InterPro" id="IPR051910">
    <property type="entry name" value="ComF/GntX_DNA_util-trans"/>
</dbReference>
<feature type="domain" description="Phosphoribosyltransferase" evidence="2">
    <location>
        <begin position="154"/>
        <end position="222"/>
    </location>
</feature>
<gene>
    <name evidence="4" type="ORF">A3F29_00180</name>
</gene>
<dbReference type="InterPro" id="IPR000836">
    <property type="entry name" value="PRTase_dom"/>
</dbReference>
<dbReference type="SUPFAM" id="SSF53271">
    <property type="entry name" value="PRTase-like"/>
    <property type="match status" value="1"/>
</dbReference>
<evidence type="ECO:0000256" key="1">
    <source>
        <dbReference type="ARBA" id="ARBA00008007"/>
    </source>
</evidence>
<feature type="domain" description="Double zinc ribbon" evidence="3">
    <location>
        <begin position="3"/>
        <end position="44"/>
    </location>
</feature>
<evidence type="ECO:0000313" key="5">
    <source>
        <dbReference type="Proteomes" id="UP000177199"/>
    </source>
</evidence>
<dbReference type="EMBL" id="MFZV01000056">
    <property type="protein sequence ID" value="OGK29848.1"/>
    <property type="molecule type" value="Genomic_DNA"/>
</dbReference>
<protein>
    <submittedName>
        <fullName evidence="4">Uncharacterized protein</fullName>
    </submittedName>
</protein>
<accession>A0A1F7HF37</accession>
<evidence type="ECO:0000259" key="3">
    <source>
        <dbReference type="Pfam" id="PF18912"/>
    </source>
</evidence>
<dbReference type="Pfam" id="PF18912">
    <property type="entry name" value="DZR_2"/>
    <property type="match status" value="1"/>
</dbReference>
<organism evidence="4 5">
    <name type="scientific">Candidatus Roizmanbacteria bacterium RIFCSPHIGHO2_12_FULL_33_9</name>
    <dbReference type="NCBI Taxonomy" id="1802045"/>
    <lineage>
        <taxon>Bacteria</taxon>
        <taxon>Candidatus Roizmaniibacteriota</taxon>
    </lineage>
</organism>
<dbReference type="PANTHER" id="PTHR47505">
    <property type="entry name" value="DNA UTILIZATION PROTEIN YHGH"/>
    <property type="match status" value="1"/>
</dbReference>
<sequence length="229" mass="26365">MFILDILFPKHCFVCKRLGKYICDECKNNLYILDNDVCIYCDRSSYLGLTHPGCRRKYGIDGCTFLYKYNNYLKTIIKALKYRLVKDGFEELMSIVYYPLRTKLGSLITLLDISPTLSPIPLSSIRKNQRGFNQSEILCRYITGYLGLKNEEFLIRSKNTMTQAKLKTKKLRYRNLIGAFKLKKGVDVRGKIIIIVDDVLTSGSTVKEAVRVLKRKEALKVFVFALAKG</sequence>
<dbReference type="InterPro" id="IPR029057">
    <property type="entry name" value="PRTase-like"/>
</dbReference>
<evidence type="ECO:0000313" key="4">
    <source>
        <dbReference type="EMBL" id="OGK29848.1"/>
    </source>
</evidence>
<dbReference type="PANTHER" id="PTHR47505:SF1">
    <property type="entry name" value="DNA UTILIZATION PROTEIN YHGH"/>
    <property type="match status" value="1"/>
</dbReference>
<evidence type="ECO:0000259" key="2">
    <source>
        <dbReference type="Pfam" id="PF00156"/>
    </source>
</evidence>
<dbReference type="AlphaFoldDB" id="A0A1F7HF37"/>
<comment type="similarity">
    <text evidence="1">Belongs to the ComF/GntX family.</text>
</comment>
<dbReference type="CDD" id="cd06223">
    <property type="entry name" value="PRTases_typeI"/>
    <property type="match status" value="1"/>
</dbReference>
<dbReference type="Proteomes" id="UP000177199">
    <property type="component" value="Unassembled WGS sequence"/>
</dbReference>
<dbReference type="Gene3D" id="3.40.50.2020">
    <property type="match status" value="1"/>
</dbReference>
<comment type="caution">
    <text evidence="4">The sequence shown here is derived from an EMBL/GenBank/DDBJ whole genome shotgun (WGS) entry which is preliminary data.</text>
</comment>
<dbReference type="Pfam" id="PF00156">
    <property type="entry name" value="Pribosyltran"/>
    <property type="match status" value="1"/>
</dbReference>
<proteinExistence type="inferred from homology"/>
<name>A0A1F7HF37_9BACT</name>